<evidence type="ECO:0000313" key="3">
    <source>
        <dbReference type="Proteomes" id="UP001164472"/>
    </source>
</evidence>
<evidence type="ECO:0000313" key="2">
    <source>
        <dbReference type="EMBL" id="UZW73543.1"/>
    </source>
</evidence>
<dbReference type="GO" id="GO:0016787">
    <property type="term" value="F:hydrolase activity"/>
    <property type="evidence" value="ECO:0007669"/>
    <property type="project" value="UniProtKB-KW"/>
</dbReference>
<dbReference type="Proteomes" id="UP001164472">
    <property type="component" value="Chromosome"/>
</dbReference>
<dbReference type="InterPro" id="IPR038460">
    <property type="entry name" value="AcetylCoA_hyd_C_sf"/>
</dbReference>
<dbReference type="GO" id="GO:0006083">
    <property type="term" value="P:acetate metabolic process"/>
    <property type="evidence" value="ECO:0007669"/>
    <property type="project" value="InterPro"/>
</dbReference>
<dbReference type="AlphaFoldDB" id="A0A9E8HF81"/>
<reference evidence="2" key="1">
    <citation type="submission" date="2022-07" db="EMBL/GenBank/DDBJ databases">
        <title>Alkalimarinus sp. nov., isolated from gut of a Alitta virens.</title>
        <authorList>
            <person name="Yang A.I."/>
            <person name="Shin N.-R."/>
        </authorList>
    </citation>
    <scope>NUCLEOTIDE SEQUENCE</scope>
    <source>
        <strain evidence="2">FA028</strain>
    </source>
</reference>
<dbReference type="SUPFAM" id="SSF100950">
    <property type="entry name" value="NagB/RpiA/CoA transferase-like"/>
    <property type="match status" value="1"/>
</dbReference>
<dbReference type="KEGG" id="asem:NNL22_10875"/>
<keyword evidence="2" id="KW-0378">Hydrolase</keyword>
<organism evidence="2 3">
    <name type="scientific">Alkalimarinus sediminis</name>
    <dbReference type="NCBI Taxonomy" id="1632866"/>
    <lineage>
        <taxon>Bacteria</taxon>
        <taxon>Pseudomonadati</taxon>
        <taxon>Pseudomonadota</taxon>
        <taxon>Gammaproteobacteria</taxon>
        <taxon>Alteromonadales</taxon>
        <taxon>Alteromonadaceae</taxon>
        <taxon>Alkalimarinus</taxon>
    </lineage>
</organism>
<dbReference type="InterPro" id="IPR037171">
    <property type="entry name" value="NagB/RpiA_transferase-like"/>
</dbReference>
<keyword evidence="3" id="KW-1185">Reference proteome</keyword>
<dbReference type="EMBL" id="CP101527">
    <property type="protein sequence ID" value="UZW73543.1"/>
    <property type="molecule type" value="Genomic_DNA"/>
</dbReference>
<name>A0A9E8HF81_9ALTE</name>
<sequence length="725" mass="80875">MAVAPVTHNDVEKCVDAIIEKVGKDIKFGMPLGLGKPVHLINALYKRAKADPSIKLVIATALSLEKPAAGPGLETKFLGPFVDRLFGDIPDLEYMVDLRKNALPSNVEVTEFFFKAGSFLKDNKQQQNYICTNYTHAVRELVALGVNAVSQIVAKKEINGEPRYSLSSNPDTSLDLVPILREQEKKGRKIAVIAEVNNNLPFMVNHAEVGEEEFDLILENPDYEYPLFGAPNMAIMPADHMIGFNASTLLRDNGTLQVGIGSLGSALVYSAILRHKNNDVYNELMDDLKLEERFPIISEIGGRDTFAKGLYGCSEMMVDGFMHLYKAGILKREVFDNVDLQMLLNEEKITQDVTLGTLDALIEKDVLSSTLRAKDVEFLKQYGILKDSVEFKGGSLLVGDQTIEPKLKDESCRAQIAEHCLGDTLKGGIVMHGGFFIGPSSFYQDLRDLTPEENEKFCMTSVKYINHLFDHEFGNQKLKVAQRQDARFINSTMMYTLGGAAVSDGLDNGKVVSGVGGQYNFVAMAHEIDDARSVLKLKSHRMTADGPKSNIMMSYGHCTIPRHLRDIVVTEYGVADLLSKNDQEVYIELIKVADSRFQDELLNQAKAAGKVAKEYQLPEIYRHNTPENLLNTFNKYKAKGFFDPFPFGCDFTPEELKIGKALKGLKAKTATRSGLFKCVWEALKVKYVPEEFSPLMDRMDMRTPNSFKEKLEQKLLVSELIAQQG</sequence>
<proteinExistence type="predicted"/>
<dbReference type="PANTHER" id="PTHR21432">
    <property type="entry name" value="ACETYL-COA HYDROLASE-RELATED"/>
    <property type="match status" value="1"/>
</dbReference>
<accession>A0A9E8HF81</accession>
<dbReference type="Gene3D" id="3.40.1080.10">
    <property type="entry name" value="Glutaconate Coenzyme A-transferase"/>
    <property type="match status" value="1"/>
</dbReference>
<dbReference type="InterPro" id="IPR026888">
    <property type="entry name" value="AcetylCoA_hyd_C"/>
</dbReference>
<dbReference type="GO" id="GO:0008775">
    <property type="term" value="F:acetate CoA-transferase activity"/>
    <property type="evidence" value="ECO:0007669"/>
    <property type="project" value="InterPro"/>
</dbReference>
<dbReference type="InterPro" id="IPR046433">
    <property type="entry name" value="ActCoA_hydro"/>
</dbReference>
<feature type="domain" description="Acetyl-CoA hydrolase/transferase C-terminal" evidence="1">
    <location>
        <begin position="438"/>
        <end position="605"/>
    </location>
</feature>
<gene>
    <name evidence="2" type="ORF">NNL22_10875</name>
</gene>
<dbReference type="Gene3D" id="3.30.750.70">
    <property type="entry name" value="4-hydroxybutyrate coenzyme like domains"/>
    <property type="match status" value="1"/>
</dbReference>
<dbReference type="Gene3D" id="3.40.1080.20">
    <property type="entry name" value="Acetyl-CoA hydrolase/transferase C-terminal domain"/>
    <property type="match status" value="1"/>
</dbReference>
<dbReference type="Pfam" id="PF13336">
    <property type="entry name" value="AcetylCoA_hyd_C"/>
    <property type="match status" value="1"/>
</dbReference>
<dbReference type="RefSeq" id="WP_251809684.1">
    <property type="nucleotide sequence ID" value="NZ_CP101527.1"/>
</dbReference>
<evidence type="ECO:0000259" key="1">
    <source>
        <dbReference type="Pfam" id="PF13336"/>
    </source>
</evidence>
<protein>
    <submittedName>
        <fullName evidence="2">Acetyl-CoA hydrolase</fullName>
    </submittedName>
</protein>
<dbReference type="PANTHER" id="PTHR21432:SF20">
    <property type="entry name" value="ACETYL-COA HYDROLASE"/>
    <property type="match status" value="1"/>
</dbReference>